<dbReference type="OrthoDB" id="6159439at2759"/>
<keyword evidence="2 11" id="KW-0805">Transcription regulation</keyword>
<dbReference type="GO" id="GO:0000976">
    <property type="term" value="F:transcription cis-regulatory region binding"/>
    <property type="evidence" value="ECO:0007669"/>
    <property type="project" value="UniProtKB-ARBA"/>
</dbReference>
<dbReference type="SUPFAM" id="SSF46689">
    <property type="entry name" value="Homeodomain-like"/>
    <property type="match status" value="1"/>
</dbReference>
<evidence type="ECO:0000256" key="11">
    <source>
        <dbReference type="RuleBase" id="RU369038"/>
    </source>
</evidence>
<dbReference type="CDD" id="cd00086">
    <property type="entry name" value="homeodomain"/>
    <property type="match status" value="1"/>
</dbReference>
<keyword evidence="12" id="KW-0175">Coiled coil</keyword>
<evidence type="ECO:0000256" key="4">
    <source>
        <dbReference type="ARBA" id="ARBA00023155"/>
    </source>
</evidence>
<evidence type="ECO:0000256" key="3">
    <source>
        <dbReference type="ARBA" id="ARBA00023125"/>
    </source>
</evidence>
<evidence type="ECO:0000256" key="1">
    <source>
        <dbReference type="ARBA" id="ARBA00004123"/>
    </source>
</evidence>
<evidence type="ECO:0000256" key="8">
    <source>
        <dbReference type="ARBA" id="ARBA00058361"/>
    </source>
</evidence>
<dbReference type="GO" id="GO:0000981">
    <property type="term" value="F:DNA-binding transcription factor activity, RNA polymerase II-specific"/>
    <property type="evidence" value="ECO:0007669"/>
    <property type="project" value="UniProtKB-UniRule"/>
</dbReference>
<dbReference type="SMART" id="SM00389">
    <property type="entry name" value="HOX"/>
    <property type="match status" value="1"/>
</dbReference>
<dbReference type="InterPro" id="IPR003106">
    <property type="entry name" value="Leu_zip_homeo"/>
</dbReference>
<keyword evidence="6 9" id="KW-0539">Nucleus</keyword>
<dbReference type="InterPro" id="IPR001356">
    <property type="entry name" value="HD"/>
</dbReference>
<keyword evidence="4 9" id="KW-0371">Homeobox</keyword>
<protein>
    <recommendedName>
        <fullName evidence="11">Homeobox-leucine zipper protein</fullName>
    </recommendedName>
    <alternativeName>
        <fullName evidence="11">HD-ZIP protein</fullName>
    </alternativeName>
    <alternativeName>
        <fullName evidence="11">Homeodomain transcription factor</fullName>
    </alternativeName>
</protein>
<comment type="function">
    <text evidence="11">Transcription factor.</text>
</comment>
<feature type="DNA-binding region" description="Homeobox" evidence="9">
    <location>
        <begin position="86"/>
        <end position="145"/>
    </location>
</feature>
<dbReference type="PANTHER" id="PTHR24326:SF604">
    <property type="entry name" value="HOMEOBOX-LEUCINE ZIPPER PROTEIN ATHB-7"/>
    <property type="match status" value="1"/>
</dbReference>
<keyword evidence="3 9" id="KW-0238">DNA-binding</keyword>
<dbReference type="PROSITE" id="PS50071">
    <property type="entry name" value="HOMEOBOX_2"/>
    <property type="match status" value="1"/>
</dbReference>
<dbReference type="Proteomes" id="UP000027138">
    <property type="component" value="Unassembled WGS sequence"/>
</dbReference>
<evidence type="ECO:0000256" key="7">
    <source>
        <dbReference type="ARBA" id="ARBA00025748"/>
    </source>
</evidence>
<evidence type="ECO:0000256" key="12">
    <source>
        <dbReference type="SAM" id="Coils"/>
    </source>
</evidence>
<evidence type="ECO:0000313" key="15">
    <source>
        <dbReference type="EMBL" id="KDP28436.1"/>
    </source>
</evidence>
<dbReference type="GO" id="GO:0045893">
    <property type="term" value="P:positive regulation of DNA-templated transcription"/>
    <property type="evidence" value="ECO:0007669"/>
    <property type="project" value="TreeGrafter"/>
</dbReference>
<feature type="region of interest" description="Disordered" evidence="13">
    <location>
        <begin position="190"/>
        <end position="213"/>
    </location>
</feature>
<evidence type="ECO:0000256" key="9">
    <source>
        <dbReference type="PROSITE-ProRule" id="PRU00108"/>
    </source>
</evidence>
<dbReference type="PANTHER" id="PTHR24326">
    <property type="entry name" value="HOMEOBOX-LEUCINE ZIPPER PROTEIN"/>
    <property type="match status" value="1"/>
</dbReference>
<name>A0A067JWT5_JATCU</name>
<dbReference type="InterPro" id="IPR000047">
    <property type="entry name" value="HTH_motif"/>
</dbReference>
<reference evidence="15 16" key="1">
    <citation type="journal article" date="2014" name="PLoS ONE">
        <title>Global Analysis of Gene Expression Profiles in Physic Nut (Jatropha curcas L.) Seedlings Exposed to Salt Stress.</title>
        <authorList>
            <person name="Zhang L."/>
            <person name="Zhang C."/>
            <person name="Wu P."/>
            <person name="Chen Y."/>
            <person name="Li M."/>
            <person name="Jiang H."/>
            <person name="Wu G."/>
        </authorList>
    </citation>
    <scope>NUCLEOTIDE SEQUENCE [LARGE SCALE GENOMIC DNA]</scope>
    <source>
        <strain evidence="16">cv. GZQX0401</strain>
        <tissue evidence="15">Young leaves</tissue>
    </source>
</reference>
<accession>A0A067JWT5</accession>
<evidence type="ECO:0000313" key="16">
    <source>
        <dbReference type="Proteomes" id="UP000027138"/>
    </source>
</evidence>
<evidence type="ECO:0000256" key="2">
    <source>
        <dbReference type="ARBA" id="ARBA00023015"/>
    </source>
</evidence>
<evidence type="ECO:0000256" key="10">
    <source>
        <dbReference type="RuleBase" id="RU000682"/>
    </source>
</evidence>
<dbReference type="InterPro" id="IPR017970">
    <property type="entry name" value="Homeobox_CS"/>
</dbReference>
<dbReference type="PRINTS" id="PR00031">
    <property type="entry name" value="HTHREPRESSR"/>
</dbReference>
<evidence type="ECO:0000259" key="14">
    <source>
        <dbReference type="PROSITE" id="PS50071"/>
    </source>
</evidence>
<comment type="subcellular location">
    <subcellularLocation>
        <location evidence="1 9 10">Nucleus</location>
    </subcellularLocation>
</comment>
<evidence type="ECO:0000256" key="5">
    <source>
        <dbReference type="ARBA" id="ARBA00023163"/>
    </source>
</evidence>
<evidence type="ECO:0000256" key="6">
    <source>
        <dbReference type="ARBA" id="ARBA00023242"/>
    </source>
</evidence>
<dbReference type="EMBL" id="KK914782">
    <property type="protein sequence ID" value="KDP28436.1"/>
    <property type="molecule type" value="Genomic_DNA"/>
</dbReference>
<comment type="similarity">
    <text evidence="7 11">Belongs to the HD-ZIP homeobox family. Class I subfamily.</text>
</comment>
<dbReference type="InterPro" id="IPR009057">
    <property type="entry name" value="Homeodomain-like_sf"/>
</dbReference>
<dbReference type="KEGG" id="jcu:105642795"/>
<dbReference type="AlphaFoldDB" id="A0A067JWT5"/>
<feature type="coiled-coil region" evidence="12">
    <location>
        <begin position="143"/>
        <end position="187"/>
    </location>
</feature>
<dbReference type="Pfam" id="PF00046">
    <property type="entry name" value="Homeodomain"/>
    <property type="match status" value="1"/>
</dbReference>
<dbReference type="GO" id="GO:0009414">
    <property type="term" value="P:response to water deprivation"/>
    <property type="evidence" value="ECO:0007669"/>
    <property type="project" value="UniProtKB-ARBA"/>
</dbReference>
<gene>
    <name evidence="15" type="ORF">JCGZ_14207</name>
</gene>
<keyword evidence="5 11" id="KW-0804">Transcription</keyword>
<feature type="domain" description="Homeobox" evidence="14">
    <location>
        <begin position="84"/>
        <end position="144"/>
    </location>
</feature>
<organism evidence="15 16">
    <name type="scientific">Jatropha curcas</name>
    <name type="common">Barbados nut</name>
    <dbReference type="NCBI Taxonomy" id="180498"/>
    <lineage>
        <taxon>Eukaryota</taxon>
        <taxon>Viridiplantae</taxon>
        <taxon>Streptophyta</taxon>
        <taxon>Embryophyta</taxon>
        <taxon>Tracheophyta</taxon>
        <taxon>Spermatophyta</taxon>
        <taxon>Magnoliopsida</taxon>
        <taxon>eudicotyledons</taxon>
        <taxon>Gunneridae</taxon>
        <taxon>Pentapetalae</taxon>
        <taxon>rosids</taxon>
        <taxon>fabids</taxon>
        <taxon>Malpighiales</taxon>
        <taxon>Euphorbiaceae</taxon>
        <taxon>Crotonoideae</taxon>
        <taxon>Jatropheae</taxon>
        <taxon>Jatropha</taxon>
    </lineage>
</organism>
<sequence>MFTRKSTVRYQIQYVLDIKVPQSWEYKAAIIRFRQTIHENTLTRSLLKHSLLHMFDEEEVYSPCASAEDLFTAMDTALSTTSRRKKTKNKRRFSDEQIKSLETMFESESRLEPRKKLQLAKELGLQPRQVAIWFQNKRARWKSKQLERDYSVLRANYNNLASRFETLKKEKQALAIQLQKLNELIEKPREEGECCGEQETGVNSSEGESEAKGVISSFERSRNGLGVASDEDSSIKVEYFGLEEEPDNNLISMVEAADGSLTSQEDWRSLESDGLFDQSNSGSDQWWDFWA</sequence>
<dbReference type="PROSITE" id="PS00027">
    <property type="entry name" value="HOMEOBOX_1"/>
    <property type="match status" value="1"/>
</dbReference>
<dbReference type="FunFam" id="1.10.10.60:FF:000293">
    <property type="entry name" value="Homeobox-leucine zipper protein ATHB-7"/>
    <property type="match status" value="1"/>
</dbReference>
<dbReference type="Pfam" id="PF02183">
    <property type="entry name" value="HALZ"/>
    <property type="match status" value="1"/>
</dbReference>
<comment type="function">
    <text evidence="8">Probable transcription activator that may act as growth regulators in response to water deficit.</text>
</comment>
<dbReference type="GO" id="GO:0005634">
    <property type="term" value="C:nucleus"/>
    <property type="evidence" value="ECO:0007669"/>
    <property type="project" value="UniProtKB-SubCell"/>
</dbReference>
<dbReference type="GO" id="GO:0009737">
    <property type="term" value="P:response to abscisic acid"/>
    <property type="evidence" value="ECO:0007669"/>
    <property type="project" value="UniProtKB-ARBA"/>
</dbReference>
<proteinExistence type="inferred from homology"/>
<evidence type="ECO:0000256" key="13">
    <source>
        <dbReference type="SAM" id="MobiDB-lite"/>
    </source>
</evidence>
<dbReference type="Gene3D" id="1.10.10.60">
    <property type="entry name" value="Homeodomain-like"/>
    <property type="match status" value="1"/>
</dbReference>
<dbReference type="InterPro" id="IPR045224">
    <property type="entry name" value="HDZip_class_I_plant"/>
</dbReference>
<keyword evidence="16" id="KW-1185">Reference proteome</keyword>